<accession>A0A819C787</accession>
<dbReference type="AlphaFoldDB" id="A0A819C787"/>
<feature type="domain" description="EDRF1 N-terminal" evidence="1">
    <location>
        <begin position="1"/>
        <end position="26"/>
    </location>
</feature>
<comment type="caution">
    <text evidence="3">The sequence shown here is derived from an EMBL/GenBank/DDBJ whole genome shotgun (WGS) entry which is preliminary data.</text>
</comment>
<dbReference type="Proteomes" id="UP000663823">
    <property type="component" value="Unassembled WGS sequence"/>
</dbReference>
<dbReference type="PANTHER" id="PTHR15000">
    <property type="entry name" value="ERYTHROID DIFFERENTIATION-RELATED FACTOR 1"/>
    <property type="match status" value="1"/>
</dbReference>
<dbReference type="Pfam" id="PF23788">
    <property type="entry name" value="EDRF1_N"/>
    <property type="match status" value="2"/>
</dbReference>
<proteinExistence type="predicted"/>
<dbReference type="EMBL" id="CAJNOU010008838">
    <property type="protein sequence ID" value="CAF1541412.1"/>
    <property type="molecule type" value="Genomic_DNA"/>
</dbReference>
<evidence type="ECO:0000259" key="1">
    <source>
        <dbReference type="Pfam" id="PF23788"/>
    </source>
</evidence>
<dbReference type="GO" id="GO:0045893">
    <property type="term" value="P:positive regulation of DNA-templated transcription"/>
    <property type="evidence" value="ECO:0007669"/>
    <property type="project" value="TreeGrafter"/>
</dbReference>
<evidence type="ECO:0000313" key="3">
    <source>
        <dbReference type="EMBL" id="CAF3814615.1"/>
    </source>
</evidence>
<dbReference type="InterPro" id="IPR056582">
    <property type="entry name" value="EDRF1_N"/>
</dbReference>
<organism evidence="3 5">
    <name type="scientific">Rotaria sordida</name>
    <dbReference type="NCBI Taxonomy" id="392033"/>
    <lineage>
        <taxon>Eukaryota</taxon>
        <taxon>Metazoa</taxon>
        <taxon>Spiralia</taxon>
        <taxon>Gnathifera</taxon>
        <taxon>Rotifera</taxon>
        <taxon>Eurotatoria</taxon>
        <taxon>Bdelloidea</taxon>
        <taxon>Philodinida</taxon>
        <taxon>Philodinidae</taxon>
        <taxon>Rotaria</taxon>
    </lineage>
</organism>
<evidence type="ECO:0000313" key="4">
    <source>
        <dbReference type="EMBL" id="CAF4244711.1"/>
    </source>
</evidence>
<dbReference type="PANTHER" id="PTHR15000:SF1">
    <property type="entry name" value="ERYTHROID DIFFERENTIATION-RELATED FACTOR 1"/>
    <property type="match status" value="1"/>
</dbReference>
<gene>
    <name evidence="4" type="ORF">FNK824_LOCUS38337</name>
    <name evidence="3" type="ORF">OTI717_LOCUS19032</name>
    <name evidence="2" type="ORF">SEV965_LOCUS38152</name>
</gene>
<dbReference type="Proteomes" id="UP000663889">
    <property type="component" value="Unassembled WGS sequence"/>
</dbReference>
<evidence type="ECO:0000313" key="5">
    <source>
        <dbReference type="Proteomes" id="UP000663823"/>
    </source>
</evidence>
<reference evidence="3" key="1">
    <citation type="submission" date="2021-02" db="EMBL/GenBank/DDBJ databases">
        <authorList>
            <person name="Nowell W R."/>
        </authorList>
    </citation>
    <scope>NUCLEOTIDE SEQUENCE</scope>
</reference>
<sequence>MCNVPELAMCYYVDAIVQSYEIIKTEGPNDDIVTLYDLTKLCETARDDNLYTLPVAILLYKMRHNIVLKFDYEKRLKESGTIGTLLKHYLDILDPKKFPEYYRVAEYMIAELLVDDNSSELNWICDEITILNTEVSKDTLSFKNEKEQTSNDID</sequence>
<dbReference type="Proteomes" id="UP000663874">
    <property type="component" value="Unassembled WGS sequence"/>
</dbReference>
<dbReference type="EMBL" id="CAJOBE010021527">
    <property type="protein sequence ID" value="CAF4244711.1"/>
    <property type="molecule type" value="Genomic_DNA"/>
</dbReference>
<evidence type="ECO:0000313" key="2">
    <source>
        <dbReference type="EMBL" id="CAF1541412.1"/>
    </source>
</evidence>
<feature type="domain" description="EDRF1 N-terminal" evidence="1">
    <location>
        <begin position="30"/>
        <end position="150"/>
    </location>
</feature>
<name>A0A819C787_9BILA</name>
<dbReference type="EMBL" id="CAJOAX010002716">
    <property type="protein sequence ID" value="CAF3814615.1"/>
    <property type="molecule type" value="Genomic_DNA"/>
</dbReference>
<protein>
    <recommendedName>
        <fullName evidence="1">EDRF1 N-terminal domain-containing protein</fullName>
    </recommendedName>
</protein>